<evidence type="ECO:0000256" key="1">
    <source>
        <dbReference type="SAM" id="MobiDB-lite"/>
    </source>
</evidence>
<feature type="region of interest" description="Disordered" evidence="1">
    <location>
        <begin position="59"/>
        <end position="82"/>
    </location>
</feature>
<evidence type="ECO:0000313" key="2">
    <source>
        <dbReference type="EMBL" id="MBB5362103.1"/>
    </source>
</evidence>
<dbReference type="RefSeq" id="WP_184128353.1">
    <property type="nucleotide sequence ID" value="NZ_JACHFL010000002.1"/>
</dbReference>
<accession>A0A7W8JUC3</accession>
<dbReference type="EMBL" id="JACHFL010000002">
    <property type="protein sequence ID" value="MBB5362103.1"/>
    <property type="molecule type" value="Genomic_DNA"/>
</dbReference>
<gene>
    <name evidence="2" type="ORF">HNQ08_001188</name>
</gene>
<protein>
    <submittedName>
        <fullName evidence="2">Uncharacterized protein</fullName>
    </submittedName>
</protein>
<dbReference type="AlphaFoldDB" id="A0A7W8JUC3"/>
<evidence type="ECO:0000313" key="3">
    <source>
        <dbReference type="Proteomes" id="UP000552709"/>
    </source>
</evidence>
<keyword evidence="3" id="KW-1185">Reference proteome</keyword>
<organism evidence="2 3">
    <name type="scientific">Deinococcus humi</name>
    <dbReference type="NCBI Taxonomy" id="662880"/>
    <lineage>
        <taxon>Bacteria</taxon>
        <taxon>Thermotogati</taxon>
        <taxon>Deinococcota</taxon>
        <taxon>Deinococci</taxon>
        <taxon>Deinococcales</taxon>
        <taxon>Deinococcaceae</taxon>
        <taxon>Deinococcus</taxon>
    </lineage>
</organism>
<sequence length="82" mass="9050">MKIGYKVAYMMTGPSGLITHNSERFTTKKFGSLGECREMAGWFADELKDADHIGPVVLQELDDQDDDGQDSISVPLGRERGS</sequence>
<dbReference type="Proteomes" id="UP000552709">
    <property type="component" value="Unassembled WGS sequence"/>
</dbReference>
<name>A0A7W8JUC3_9DEIO</name>
<comment type="caution">
    <text evidence="2">The sequence shown here is derived from an EMBL/GenBank/DDBJ whole genome shotgun (WGS) entry which is preliminary data.</text>
</comment>
<proteinExistence type="predicted"/>
<reference evidence="2 3" key="1">
    <citation type="submission" date="2020-08" db="EMBL/GenBank/DDBJ databases">
        <title>Genomic Encyclopedia of Type Strains, Phase IV (KMG-IV): sequencing the most valuable type-strain genomes for metagenomic binning, comparative biology and taxonomic classification.</title>
        <authorList>
            <person name="Goeker M."/>
        </authorList>
    </citation>
    <scope>NUCLEOTIDE SEQUENCE [LARGE SCALE GENOMIC DNA]</scope>
    <source>
        <strain evidence="2 3">DSM 27939</strain>
    </source>
</reference>
<feature type="compositionally biased region" description="Acidic residues" evidence="1">
    <location>
        <begin position="60"/>
        <end position="69"/>
    </location>
</feature>